<dbReference type="SUPFAM" id="SSF56925">
    <property type="entry name" value="OMPA-like"/>
    <property type="match status" value="1"/>
</dbReference>
<keyword evidence="2" id="KW-1185">Reference proteome</keyword>
<dbReference type="InterPro" id="IPR011250">
    <property type="entry name" value="OMP/PagP_B-barrel"/>
</dbReference>
<dbReference type="Proteomes" id="UP000199532">
    <property type="component" value="Unassembled WGS sequence"/>
</dbReference>
<reference evidence="1 2" key="1">
    <citation type="submission" date="2016-10" db="EMBL/GenBank/DDBJ databases">
        <authorList>
            <person name="de Groot N.N."/>
        </authorList>
    </citation>
    <scope>NUCLEOTIDE SEQUENCE [LARGE SCALE GENOMIC DNA]</scope>
    <source>
        <strain evidence="1 2">DSM 19938</strain>
    </source>
</reference>
<accession>A0A1H6QP71</accession>
<dbReference type="STRING" id="408657.SAMN04487995_0571"/>
<evidence type="ECO:0008006" key="3">
    <source>
        <dbReference type="Google" id="ProtNLM"/>
    </source>
</evidence>
<evidence type="ECO:0000313" key="2">
    <source>
        <dbReference type="Proteomes" id="UP000199532"/>
    </source>
</evidence>
<sequence length="265" mass="29470">MSPPFLRNGRPFALFIQSATYLNSYRVTSSITGMNICPHSGKNCTPKKDLTPYSTLLKMKNLTFIFLFACIFSTAKAQLNEGAIKPLTNDQSSVDFLQYRPRWNLKFGAGLGTTWRHKENFLDASALSLSVEPSYRMTNFIALGLRGEYTFMKSYLAGIGRIKSDPIGSISATADVIKLWNNRFAPFIGLGAGVYFLGTGEYPANDNPIQEGVVKVREGLGNRFGISPRIGVNIMSFSIAIEMHLIDEKIFNNRDYATLKVGYTL</sequence>
<gene>
    <name evidence="1" type="ORF">SAMN04487995_0571</name>
</gene>
<proteinExistence type="predicted"/>
<organism evidence="1 2">
    <name type="scientific">Dyadobacter koreensis</name>
    <dbReference type="NCBI Taxonomy" id="408657"/>
    <lineage>
        <taxon>Bacteria</taxon>
        <taxon>Pseudomonadati</taxon>
        <taxon>Bacteroidota</taxon>
        <taxon>Cytophagia</taxon>
        <taxon>Cytophagales</taxon>
        <taxon>Spirosomataceae</taxon>
        <taxon>Dyadobacter</taxon>
    </lineage>
</organism>
<name>A0A1H6QP71_9BACT</name>
<dbReference type="AlphaFoldDB" id="A0A1H6QP71"/>
<evidence type="ECO:0000313" key="1">
    <source>
        <dbReference type="EMBL" id="SEI42027.1"/>
    </source>
</evidence>
<protein>
    <recommendedName>
        <fullName evidence="3">Outer membrane protein beta-barrel domain-containing protein</fullName>
    </recommendedName>
</protein>
<dbReference type="EMBL" id="FNXY01000001">
    <property type="protein sequence ID" value="SEI42027.1"/>
    <property type="molecule type" value="Genomic_DNA"/>
</dbReference>